<dbReference type="SUPFAM" id="SSF53335">
    <property type="entry name" value="S-adenosyl-L-methionine-dependent methyltransferases"/>
    <property type="match status" value="1"/>
</dbReference>
<evidence type="ECO:0000259" key="4">
    <source>
        <dbReference type="Pfam" id="PF08241"/>
    </source>
</evidence>
<dbReference type="Gene3D" id="3.40.50.150">
    <property type="entry name" value="Vaccinia Virus protein VP39"/>
    <property type="match status" value="1"/>
</dbReference>
<keyword evidence="6" id="KW-1185">Reference proteome</keyword>
<reference evidence="5 6" key="1">
    <citation type="submission" date="2024-02" db="EMBL/GenBank/DDBJ databases">
        <title>Genome analysis and characterization of Microbaculum marinisediminis sp. nov., isolated from marine sediment.</title>
        <authorList>
            <person name="Du Z.-J."/>
            <person name="Ye Y.-Q."/>
            <person name="Zhang Z.-R."/>
            <person name="Yuan S.-M."/>
            <person name="Zhang X.-Y."/>
        </authorList>
    </citation>
    <scope>NUCLEOTIDE SEQUENCE [LARGE SCALE GENOMIC DNA]</scope>
    <source>
        <strain evidence="5 6">SDUM1044001</strain>
    </source>
</reference>
<dbReference type="PANTHER" id="PTHR43464:SF19">
    <property type="entry name" value="UBIQUINONE BIOSYNTHESIS O-METHYLTRANSFERASE, MITOCHONDRIAL"/>
    <property type="match status" value="1"/>
</dbReference>
<sequence length="242" mass="26890">MAQNIYDDGVFFAAYSRLHRSVRGLEGAPEWPALRDLLPPLAGRSVVDLGCGFGWFVRWARLQGAAYVLGVDLSENMLSRARQATDDPAVDYRRADLETLELPAASFDLAYSSLAFHYIPDLARLARTIRGSLRPGGVLVFSIEHPIFMAPTSPDWMTGPGGRRIWPLATYSAEGARRTNWLAEGVVKYHRTLATTVNTLVDQGFTFRRLVEWAPTPEQLAAAPELAEEVDRPMIAILKFSL</sequence>
<dbReference type="Pfam" id="PF08241">
    <property type="entry name" value="Methyltransf_11"/>
    <property type="match status" value="1"/>
</dbReference>
<gene>
    <name evidence="5" type="ORF">V3328_06085</name>
</gene>
<dbReference type="EMBL" id="JAZHOF010000002">
    <property type="protein sequence ID" value="MEJ8571032.1"/>
    <property type="molecule type" value="Genomic_DNA"/>
</dbReference>
<comment type="caution">
    <text evidence="5">The sequence shown here is derived from an EMBL/GenBank/DDBJ whole genome shotgun (WGS) entry which is preliminary data.</text>
</comment>
<dbReference type="InterPro" id="IPR029063">
    <property type="entry name" value="SAM-dependent_MTases_sf"/>
</dbReference>
<keyword evidence="3" id="KW-0949">S-adenosyl-L-methionine</keyword>
<feature type="domain" description="Methyltransferase type 11" evidence="4">
    <location>
        <begin position="47"/>
        <end position="141"/>
    </location>
</feature>
<evidence type="ECO:0000256" key="2">
    <source>
        <dbReference type="ARBA" id="ARBA00022679"/>
    </source>
</evidence>
<dbReference type="RefSeq" id="WP_340328721.1">
    <property type="nucleotide sequence ID" value="NZ_JAZHOF010000002.1"/>
</dbReference>
<dbReference type="AlphaFoldDB" id="A0AAW9RBY8"/>
<dbReference type="GO" id="GO:0032259">
    <property type="term" value="P:methylation"/>
    <property type="evidence" value="ECO:0007669"/>
    <property type="project" value="UniProtKB-KW"/>
</dbReference>
<accession>A0AAW9RBY8</accession>
<dbReference type="GO" id="GO:0008757">
    <property type="term" value="F:S-adenosylmethionine-dependent methyltransferase activity"/>
    <property type="evidence" value="ECO:0007669"/>
    <property type="project" value="InterPro"/>
</dbReference>
<keyword evidence="1 5" id="KW-0489">Methyltransferase</keyword>
<evidence type="ECO:0000313" key="6">
    <source>
        <dbReference type="Proteomes" id="UP001378188"/>
    </source>
</evidence>
<dbReference type="CDD" id="cd02440">
    <property type="entry name" value="AdoMet_MTases"/>
    <property type="match status" value="1"/>
</dbReference>
<organism evidence="5 6">
    <name type="scientific">Microbaculum marinum</name>
    <dbReference type="NCBI Taxonomy" id="1764581"/>
    <lineage>
        <taxon>Bacteria</taxon>
        <taxon>Pseudomonadati</taxon>
        <taxon>Pseudomonadota</taxon>
        <taxon>Alphaproteobacteria</taxon>
        <taxon>Hyphomicrobiales</taxon>
        <taxon>Tepidamorphaceae</taxon>
        <taxon>Microbaculum</taxon>
    </lineage>
</organism>
<evidence type="ECO:0000256" key="1">
    <source>
        <dbReference type="ARBA" id="ARBA00022603"/>
    </source>
</evidence>
<dbReference type="InterPro" id="IPR013216">
    <property type="entry name" value="Methyltransf_11"/>
</dbReference>
<protein>
    <submittedName>
        <fullName evidence="5">Class I SAM-dependent methyltransferase</fullName>
    </submittedName>
</protein>
<dbReference type="Proteomes" id="UP001378188">
    <property type="component" value="Unassembled WGS sequence"/>
</dbReference>
<keyword evidence="2" id="KW-0808">Transferase</keyword>
<evidence type="ECO:0000313" key="5">
    <source>
        <dbReference type="EMBL" id="MEJ8571032.1"/>
    </source>
</evidence>
<evidence type="ECO:0000256" key="3">
    <source>
        <dbReference type="ARBA" id="ARBA00022691"/>
    </source>
</evidence>
<name>A0AAW9RBY8_9HYPH</name>
<proteinExistence type="predicted"/>
<dbReference type="PANTHER" id="PTHR43464">
    <property type="entry name" value="METHYLTRANSFERASE"/>
    <property type="match status" value="1"/>
</dbReference>